<dbReference type="PATRIC" id="fig|1263832.3.peg.1104"/>
<evidence type="ECO:0000259" key="8">
    <source>
        <dbReference type="Pfam" id="PF05872"/>
    </source>
</evidence>
<dbReference type="Proteomes" id="UP000019086">
    <property type="component" value="Chromosome"/>
</dbReference>
<evidence type="ECO:0008006" key="11">
    <source>
        <dbReference type="Google" id="ProtNLM"/>
    </source>
</evidence>
<keyword evidence="1" id="KW-0547">Nucleotide-binding</keyword>
<dbReference type="GO" id="GO:0003677">
    <property type="term" value="F:DNA binding"/>
    <property type="evidence" value="ECO:0007669"/>
    <property type="project" value="UniProtKB-KW"/>
</dbReference>
<dbReference type="GO" id="GO:0004386">
    <property type="term" value="F:helicase activity"/>
    <property type="evidence" value="ECO:0007669"/>
    <property type="project" value="UniProtKB-KW"/>
</dbReference>
<keyword evidence="3" id="KW-0347">Helicase</keyword>
<evidence type="ECO:0000256" key="6">
    <source>
        <dbReference type="ARBA" id="ARBA00023235"/>
    </source>
</evidence>
<keyword evidence="5" id="KW-0238">DNA-binding</keyword>
<sequence>MSNWFSPCDITRRIGSLIEISATEAKINLTKAGTGEQVWLLGNRIPIGEVNEFVFIDCGQDCILGRIIKVWLENGERLSVDNLDDNYANNNPIGLVQLLVSVDTETGFNHKGIKQYPKLGAQIYSAHPKLVSLLAEGKINNDSDEIELPIAEITGDSSVTINLTPEKLFSRHCAILGSTGGGKSYTMANLINNVYREGGKALLLDATGEYAKLPCEHYYVGEHPNAENHNKVTYPHWMFTDSDIRALLRPSAQSQAPKLEEAIRSLKVVTSYWQAPNHGLPITRTYNLEKAEKLKQPFENAVKNITSNMMNIPWSFSALAEQIIAECVYPTAGTANIPDPTKWGKRSDNDIGYCLSLISRIKAMQNNLHLKWMLDCERTLTTIPKIIDDLCSSENKIIRLDLSAVPFEANAKELLVNAIGRKLLSCAREGKISYENPLIVFIDEAHQFLNKSIGDEISKMNLTAFGDIAKEGRKYGLNVTIATQRPRDIPEDVLSQIGTLIVHRLTNEKDQDIVKKAVGSIDYRSASFLPVLGQGEGLLLGVDFPFPMKVKIKTPDFKPESKSASFSKSWKIKKQLSV</sequence>
<dbReference type="PANTHER" id="PTHR42957:SF1">
    <property type="entry name" value="HELICASE MJ1565-RELATED"/>
    <property type="match status" value="1"/>
</dbReference>
<dbReference type="Pfam" id="PF05872">
    <property type="entry name" value="HerA_C"/>
    <property type="match status" value="1"/>
</dbReference>
<feature type="domain" description="Helicase HerA central" evidence="7">
    <location>
        <begin position="150"/>
        <end position="421"/>
    </location>
</feature>
<dbReference type="KEGG" id="btra:F544_11130"/>
<dbReference type="PANTHER" id="PTHR42957">
    <property type="entry name" value="HELICASE MJ1565-RELATED"/>
    <property type="match status" value="1"/>
</dbReference>
<organism evidence="9 10">
    <name type="scientific">Bibersteinia trehalosi USDA-ARS-USMARC-190</name>
    <dbReference type="NCBI Taxonomy" id="1263832"/>
    <lineage>
        <taxon>Bacteria</taxon>
        <taxon>Pseudomonadati</taxon>
        <taxon>Pseudomonadota</taxon>
        <taxon>Gammaproteobacteria</taxon>
        <taxon>Pasteurellales</taxon>
        <taxon>Pasteurellaceae</taxon>
        <taxon>Bibersteinia</taxon>
    </lineage>
</organism>
<evidence type="ECO:0000256" key="3">
    <source>
        <dbReference type="ARBA" id="ARBA00022806"/>
    </source>
</evidence>
<keyword evidence="4" id="KW-0067">ATP-binding</keyword>
<evidence type="ECO:0000256" key="4">
    <source>
        <dbReference type="ARBA" id="ARBA00022840"/>
    </source>
</evidence>
<dbReference type="EMBL" id="CP006956">
    <property type="protein sequence ID" value="AHG86341.1"/>
    <property type="molecule type" value="Genomic_DNA"/>
</dbReference>
<evidence type="ECO:0000313" key="9">
    <source>
        <dbReference type="EMBL" id="AHG86341.1"/>
    </source>
</evidence>
<reference evidence="9 10" key="1">
    <citation type="submission" date="2013-12" db="EMBL/GenBank/DDBJ databases">
        <title>Annotation of the Bibersteinia trehalosi USDA-ARS-USMARC-190 complete genome.</title>
        <authorList>
            <person name="Harhay G.P."/>
            <person name="McVey S."/>
            <person name="Clawson M.L."/>
            <person name="Bono J."/>
            <person name="Heaton M.P."/>
            <person name="Chitko-Mckown C.G."/>
            <person name="Harhay D.M."/>
            <person name="Smith T.P.L."/>
        </authorList>
    </citation>
    <scope>NUCLEOTIDE SEQUENCE [LARGE SCALE GENOMIC DNA]</scope>
    <source>
        <strain evidence="9 10">USDA-ARS-USMARC-190</strain>
    </source>
</reference>
<evidence type="ECO:0000256" key="5">
    <source>
        <dbReference type="ARBA" id="ARBA00023125"/>
    </source>
</evidence>
<evidence type="ECO:0000259" key="7">
    <source>
        <dbReference type="Pfam" id="PF01935"/>
    </source>
</evidence>
<dbReference type="AlphaFoldDB" id="W0R6E2"/>
<accession>W0R6E2</accession>
<name>W0R6E2_BIBTR</name>
<proteinExistence type="predicted"/>
<gene>
    <name evidence="9" type="ORF">F544_11130</name>
</gene>
<evidence type="ECO:0000256" key="2">
    <source>
        <dbReference type="ARBA" id="ARBA00022801"/>
    </source>
</evidence>
<dbReference type="InterPro" id="IPR027417">
    <property type="entry name" value="P-loop_NTPase"/>
</dbReference>
<dbReference type="GO" id="GO:0005524">
    <property type="term" value="F:ATP binding"/>
    <property type="evidence" value="ECO:0007669"/>
    <property type="project" value="UniProtKB-KW"/>
</dbReference>
<keyword evidence="6" id="KW-0413">Isomerase</keyword>
<dbReference type="InterPro" id="IPR008571">
    <property type="entry name" value="HerA-like"/>
</dbReference>
<dbReference type="SUPFAM" id="SSF52540">
    <property type="entry name" value="P-loop containing nucleoside triphosphate hydrolases"/>
    <property type="match status" value="1"/>
</dbReference>
<keyword evidence="2" id="KW-0378">Hydrolase</keyword>
<feature type="domain" description="Helicase HerA-like C-terminal" evidence="8">
    <location>
        <begin position="438"/>
        <end position="538"/>
    </location>
</feature>
<dbReference type="RefSeq" id="WP_025289324.1">
    <property type="nucleotide sequence ID" value="NZ_CP006956.1"/>
</dbReference>
<evidence type="ECO:0000256" key="1">
    <source>
        <dbReference type="ARBA" id="ARBA00022741"/>
    </source>
</evidence>
<dbReference type="Gene3D" id="3.40.50.300">
    <property type="entry name" value="P-loop containing nucleotide triphosphate hydrolases"/>
    <property type="match status" value="2"/>
</dbReference>
<evidence type="ECO:0000313" key="10">
    <source>
        <dbReference type="Proteomes" id="UP000019086"/>
    </source>
</evidence>
<dbReference type="InterPro" id="IPR002789">
    <property type="entry name" value="HerA_central"/>
</dbReference>
<protein>
    <recommendedName>
        <fullName evidence="11">Helicase HerA central domain-containing protein</fullName>
    </recommendedName>
</protein>
<dbReference type="InterPro" id="IPR033186">
    <property type="entry name" value="HerA_C"/>
</dbReference>
<dbReference type="HOGENOM" id="CLU_023842_1_1_6"/>
<dbReference type="GO" id="GO:0016787">
    <property type="term" value="F:hydrolase activity"/>
    <property type="evidence" value="ECO:0007669"/>
    <property type="project" value="UniProtKB-KW"/>
</dbReference>
<dbReference type="Pfam" id="PF01935">
    <property type="entry name" value="DUF87"/>
    <property type="match status" value="1"/>
</dbReference>